<dbReference type="AlphaFoldDB" id="A0A9Q0RGN4"/>
<comment type="caution">
    <text evidence="1">The sequence shown here is derived from an EMBL/GenBank/DDBJ whole genome shotgun (WGS) entry which is preliminary data.</text>
</comment>
<protein>
    <submittedName>
        <fullName evidence="1">Uncharacterized protein</fullName>
    </submittedName>
</protein>
<gene>
    <name evidence="1" type="ORF">M0811_03745</name>
</gene>
<keyword evidence="2" id="KW-1185">Reference proteome</keyword>
<dbReference type="Gene3D" id="3.40.50.300">
    <property type="entry name" value="P-loop containing nucleotide triphosphate hydrolases"/>
    <property type="match status" value="1"/>
</dbReference>
<accession>A0A9Q0RGN4</accession>
<evidence type="ECO:0000313" key="2">
    <source>
        <dbReference type="Proteomes" id="UP001149090"/>
    </source>
</evidence>
<dbReference type="InterPro" id="IPR027417">
    <property type="entry name" value="P-loop_NTPase"/>
</dbReference>
<dbReference type="Proteomes" id="UP001149090">
    <property type="component" value="Unassembled WGS sequence"/>
</dbReference>
<proteinExistence type="predicted"/>
<dbReference type="EMBL" id="JAPDFW010000011">
    <property type="protein sequence ID" value="KAJ5080261.1"/>
    <property type="molecule type" value="Genomic_DNA"/>
</dbReference>
<dbReference type="OrthoDB" id="446244at2759"/>
<organism evidence="1 2">
    <name type="scientific">Anaeramoeba ignava</name>
    <name type="common">Anaerobic marine amoeba</name>
    <dbReference type="NCBI Taxonomy" id="1746090"/>
    <lineage>
        <taxon>Eukaryota</taxon>
        <taxon>Metamonada</taxon>
        <taxon>Anaeramoebidae</taxon>
        <taxon>Anaeramoeba</taxon>
    </lineage>
</organism>
<reference evidence="1" key="1">
    <citation type="submission" date="2022-10" db="EMBL/GenBank/DDBJ databases">
        <title>Novel sulphate-reducing endosymbionts in the free-living metamonad Anaeramoeba.</title>
        <authorList>
            <person name="Jerlstrom-Hultqvist J."/>
            <person name="Cepicka I."/>
            <person name="Gallot-Lavallee L."/>
            <person name="Salas-Leiva D."/>
            <person name="Curtis B.A."/>
            <person name="Zahonova K."/>
            <person name="Pipaliya S."/>
            <person name="Dacks J."/>
            <person name="Roger A.J."/>
        </authorList>
    </citation>
    <scope>NUCLEOTIDE SEQUENCE</scope>
    <source>
        <strain evidence="1">BMAN</strain>
    </source>
</reference>
<evidence type="ECO:0000313" key="1">
    <source>
        <dbReference type="EMBL" id="KAJ5080261.1"/>
    </source>
</evidence>
<name>A0A9Q0RGN4_ANAIG</name>
<sequence length="218" mass="25667">MQRFFIVCGEQNAKKTHQIQIIFNLIKNKFKSINIGGFIQKRIYDSKNNFQGYDLLLLPEIKIYPFARIKPTELNKEITKEMKLKRDPRERFDFDNSVFKIVENQLKKLSGKTNIWIFDELSKLEAQGNGHINPIKSLWEKEKNSNSLFLFSMRDFLVPKIIPSILSSEKENDSIQNFDNLTKKYKIEKLQLPTDSQTIENFQISIINSLSKNLNFKI</sequence>